<organism evidence="1 2">
    <name type="scientific">Rhamnella rubrinervis</name>
    <dbReference type="NCBI Taxonomy" id="2594499"/>
    <lineage>
        <taxon>Eukaryota</taxon>
        <taxon>Viridiplantae</taxon>
        <taxon>Streptophyta</taxon>
        <taxon>Embryophyta</taxon>
        <taxon>Tracheophyta</taxon>
        <taxon>Spermatophyta</taxon>
        <taxon>Magnoliopsida</taxon>
        <taxon>eudicotyledons</taxon>
        <taxon>Gunneridae</taxon>
        <taxon>Pentapetalae</taxon>
        <taxon>rosids</taxon>
        <taxon>fabids</taxon>
        <taxon>Rosales</taxon>
        <taxon>Rhamnaceae</taxon>
        <taxon>rhamnoid group</taxon>
        <taxon>Rhamneae</taxon>
        <taxon>Rhamnella</taxon>
    </lineage>
</organism>
<dbReference type="AlphaFoldDB" id="A0A8K0HGK1"/>
<comment type="caution">
    <text evidence="1">The sequence shown here is derived from an EMBL/GenBank/DDBJ whole genome shotgun (WGS) entry which is preliminary data.</text>
</comment>
<accession>A0A8K0HGK1</accession>
<dbReference type="OrthoDB" id="1741137at2759"/>
<gene>
    <name evidence="1" type="ORF">FNV43_RR07413</name>
</gene>
<proteinExistence type="predicted"/>
<evidence type="ECO:0000313" key="2">
    <source>
        <dbReference type="Proteomes" id="UP000796880"/>
    </source>
</evidence>
<dbReference type="Proteomes" id="UP000796880">
    <property type="component" value="Unassembled WGS sequence"/>
</dbReference>
<keyword evidence="2" id="KW-1185">Reference proteome</keyword>
<name>A0A8K0HGK1_9ROSA</name>
<dbReference type="EMBL" id="VOIH02000003">
    <property type="protein sequence ID" value="KAF3451318.1"/>
    <property type="molecule type" value="Genomic_DNA"/>
</dbReference>
<evidence type="ECO:0000313" key="1">
    <source>
        <dbReference type="EMBL" id="KAF3451318.1"/>
    </source>
</evidence>
<protein>
    <submittedName>
        <fullName evidence="1">Uncharacterized protein</fullName>
    </submittedName>
</protein>
<sequence>MAGGATLEALRELKLEDELAAMKNSVHSPSTSSVEVVPPKIKVPDHKPFNGSKNAKELENLLWDMEQYFNATPVLSMRK</sequence>
<reference evidence="1" key="1">
    <citation type="submission" date="2020-03" db="EMBL/GenBank/DDBJ databases">
        <title>A high-quality chromosome-level genome assembly of a woody plant with both climbing and erect habits, Rhamnella rubrinervis.</title>
        <authorList>
            <person name="Lu Z."/>
            <person name="Yang Y."/>
            <person name="Zhu X."/>
            <person name="Sun Y."/>
        </authorList>
    </citation>
    <scope>NUCLEOTIDE SEQUENCE</scope>
    <source>
        <strain evidence="1">BYM</strain>
        <tissue evidence="1">Leaf</tissue>
    </source>
</reference>